<dbReference type="EMBL" id="CAXITT010001079">
    <property type="protein sequence ID" value="CAL1547833.1"/>
    <property type="molecule type" value="Genomic_DNA"/>
</dbReference>
<evidence type="ECO:0000256" key="1">
    <source>
        <dbReference type="SAM" id="MobiDB-lite"/>
    </source>
</evidence>
<feature type="compositionally biased region" description="Basic and acidic residues" evidence="1">
    <location>
        <begin position="1"/>
        <end position="13"/>
    </location>
</feature>
<accession>A0AAV2IMG9</accession>
<dbReference type="Pfam" id="PF00685">
    <property type="entry name" value="Sulfotransfer_1"/>
    <property type="match status" value="1"/>
</dbReference>
<gene>
    <name evidence="3" type="ORF">GSLYS_00021150001</name>
</gene>
<dbReference type="InterPro" id="IPR027417">
    <property type="entry name" value="P-loop_NTPase"/>
</dbReference>
<sequence>MKRVEDEGKKEMPELNVNKPKGRGKLTIYRKGTIGDWKNVFTEEQRREFDAYIEREEKKGLAYRFTFE</sequence>
<feature type="domain" description="Sulfotransferase" evidence="2">
    <location>
        <begin position="25"/>
        <end position="56"/>
    </location>
</feature>
<reference evidence="3 4" key="1">
    <citation type="submission" date="2024-04" db="EMBL/GenBank/DDBJ databases">
        <authorList>
            <consortium name="Genoscope - CEA"/>
            <person name="William W."/>
        </authorList>
    </citation>
    <scope>NUCLEOTIDE SEQUENCE [LARGE SCALE GENOMIC DNA]</scope>
</reference>
<dbReference type="GO" id="GO:0008146">
    <property type="term" value="F:sulfotransferase activity"/>
    <property type="evidence" value="ECO:0007669"/>
    <property type="project" value="InterPro"/>
</dbReference>
<keyword evidence="4" id="KW-1185">Reference proteome</keyword>
<dbReference type="AlphaFoldDB" id="A0AAV2IMG9"/>
<evidence type="ECO:0000259" key="2">
    <source>
        <dbReference type="Pfam" id="PF00685"/>
    </source>
</evidence>
<protein>
    <recommendedName>
        <fullName evidence="2">Sulfotransferase domain-containing protein</fullName>
    </recommendedName>
</protein>
<proteinExistence type="predicted"/>
<dbReference type="Proteomes" id="UP001497497">
    <property type="component" value="Unassembled WGS sequence"/>
</dbReference>
<dbReference type="SUPFAM" id="SSF52540">
    <property type="entry name" value="P-loop containing nucleoside triphosphate hydrolases"/>
    <property type="match status" value="1"/>
</dbReference>
<dbReference type="Gene3D" id="3.40.50.300">
    <property type="entry name" value="P-loop containing nucleotide triphosphate hydrolases"/>
    <property type="match status" value="1"/>
</dbReference>
<dbReference type="InterPro" id="IPR000863">
    <property type="entry name" value="Sulfotransferase_dom"/>
</dbReference>
<comment type="caution">
    <text evidence="3">The sequence shown here is derived from an EMBL/GenBank/DDBJ whole genome shotgun (WGS) entry which is preliminary data.</text>
</comment>
<evidence type="ECO:0000313" key="3">
    <source>
        <dbReference type="EMBL" id="CAL1547833.1"/>
    </source>
</evidence>
<feature type="region of interest" description="Disordered" evidence="1">
    <location>
        <begin position="1"/>
        <end position="22"/>
    </location>
</feature>
<organism evidence="3 4">
    <name type="scientific">Lymnaea stagnalis</name>
    <name type="common">Great pond snail</name>
    <name type="synonym">Helix stagnalis</name>
    <dbReference type="NCBI Taxonomy" id="6523"/>
    <lineage>
        <taxon>Eukaryota</taxon>
        <taxon>Metazoa</taxon>
        <taxon>Spiralia</taxon>
        <taxon>Lophotrochozoa</taxon>
        <taxon>Mollusca</taxon>
        <taxon>Gastropoda</taxon>
        <taxon>Heterobranchia</taxon>
        <taxon>Euthyneura</taxon>
        <taxon>Panpulmonata</taxon>
        <taxon>Hygrophila</taxon>
        <taxon>Lymnaeoidea</taxon>
        <taxon>Lymnaeidae</taxon>
        <taxon>Lymnaea</taxon>
    </lineage>
</organism>
<name>A0AAV2IMG9_LYMST</name>
<evidence type="ECO:0000313" key="4">
    <source>
        <dbReference type="Proteomes" id="UP001497497"/>
    </source>
</evidence>